<dbReference type="EMBL" id="FMZW01000010">
    <property type="protein sequence ID" value="SDD33861.1"/>
    <property type="molecule type" value="Genomic_DNA"/>
</dbReference>
<reference evidence="2 3" key="1">
    <citation type="submission" date="2016-10" db="EMBL/GenBank/DDBJ databases">
        <authorList>
            <person name="de Groot N.N."/>
        </authorList>
    </citation>
    <scope>NUCLEOTIDE SEQUENCE [LARGE SCALE GENOMIC DNA]</scope>
    <source>
        <strain evidence="2 3">R5</strain>
    </source>
</reference>
<sequence>MAAAIAGMLALVVRFEICARQKAGPGNRLGSCAAAASLVVFSFVITPLVAIPVYAIAGVLWSPSRAAANGHL</sequence>
<evidence type="ECO:0000256" key="1">
    <source>
        <dbReference type="SAM" id="Phobius"/>
    </source>
</evidence>
<gene>
    <name evidence="2" type="ORF">SAMN05216337_101050</name>
</gene>
<evidence type="ECO:0000313" key="3">
    <source>
        <dbReference type="Proteomes" id="UP000199245"/>
    </source>
</evidence>
<dbReference type="RefSeq" id="WP_143029551.1">
    <property type="nucleotide sequence ID" value="NZ_FMZW01000010.1"/>
</dbReference>
<keyword evidence="1" id="KW-0472">Membrane</keyword>
<name>A0A1G6TXT0_9BRAD</name>
<evidence type="ECO:0000313" key="2">
    <source>
        <dbReference type="EMBL" id="SDD33861.1"/>
    </source>
</evidence>
<keyword evidence="1" id="KW-1133">Transmembrane helix</keyword>
<dbReference type="Proteomes" id="UP000199245">
    <property type="component" value="Unassembled WGS sequence"/>
</dbReference>
<organism evidence="2 3">
    <name type="scientific">Bradyrhizobium brasilense</name>
    <dbReference type="NCBI Taxonomy" id="1419277"/>
    <lineage>
        <taxon>Bacteria</taxon>
        <taxon>Pseudomonadati</taxon>
        <taxon>Pseudomonadota</taxon>
        <taxon>Alphaproteobacteria</taxon>
        <taxon>Hyphomicrobiales</taxon>
        <taxon>Nitrobacteraceae</taxon>
        <taxon>Bradyrhizobium</taxon>
    </lineage>
</organism>
<keyword evidence="1" id="KW-0812">Transmembrane</keyword>
<protein>
    <submittedName>
        <fullName evidence="2">Uncharacterized protein</fullName>
    </submittedName>
</protein>
<proteinExistence type="predicted"/>
<accession>A0A1G6TXT0</accession>
<dbReference type="AlphaFoldDB" id="A0A1G6TXT0"/>
<feature type="transmembrane region" description="Helical" evidence="1">
    <location>
        <begin position="34"/>
        <end position="61"/>
    </location>
</feature>